<keyword evidence="1" id="KW-0732">Signal</keyword>
<evidence type="ECO:0000313" key="3">
    <source>
        <dbReference type="Proteomes" id="UP000018727"/>
    </source>
</evidence>
<dbReference type="GO" id="GO:0008233">
    <property type="term" value="F:peptidase activity"/>
    <property type="evidence" value="ECO:0007669"/>
    <property type="project" value="InterPro"/>
</dbReference>
<keyword evidence="3" id="KW-1185">Reference proteome</keyword>
<gene>
    <name evidence="2" type="ORF">HMPREF1173_02556</name>
</gene>
<dbReference type="HOGENOM" id="CLU_321560_0_0_10"/>
<evidence type="ECO:0008006" key="4">
    <source>
        <dbReference type="Google" id="ProtNLM"/>
    </source>
</evidence>
<dbReference type="InterPro" id="IPR001096">
    <property type="entry name" value="Peptidase_C13"/>
</dbReference>
<dbReference type="AlphaFoldDB" id="V8C9I9"/>
<organism evidence="2 3">
    <name type="scientific">Prevotella nigrescens CC14M</name>
    <dbReference type="NCBI Taxonomy" id="1073366"/>
    <lineage>
        <taxon>Bacteria</taxon>
        <taxon>Pseudomonadati</taxon>
        <taxon>Bacteroidota</taxon>
        <taxon>Bacteroidia</taxon>
        <taxon>Bacteroidales</taxon>
        <taxon>Prevotellaceae</taxon>
        <taxon>Prevotella</taxon>
    </lineage>
</organism>
<dbReference type="PATRIC" id="fig|1073366.3.peg.2622"/>
<feature type="signal peptide" evidence="1">
    <location>
        <begin position="1"/>
        <end position="22"/>
    </location>
</feature>
<dbReference type="Proteomes" id="UP000018727">
    <property type="component" value="Unassembled WGS sequence"/>
</dbReference>
<comment type="caution">
    <text evidence="2">The sequence shown here is derived from an EMBL/GenBank/DDBJ whole genome shotgun (WGS) entry which is preliminary data.</text>
</comment>
<dbReference type="OrthoDB" id="1055762at2"/>
<dbReference type="GO" id="GO:0006508">
    <property type="term" value="P:proteolysis"/>
    <property type="evidence" value="ECO:0007669"/>
    <property type="project" value="InterPro"/>
</dbReference>
<dbReference type="RefSeq" id="WP_023926571.1">
    <property type="nucleotide sequence ID" value="NZ_KI669435.1"/>
</dbReference>
<dbReference type="Gene3D" id="3.40.50.1460">
    <property type="match status" value="1"/>
</dbReference>
<dbReference type="Pfam" id="PF01650">
    <property type="entry name" value="Peptidase_C13"/>
    <property type="match status" value="1"/>
</dbReference>
<proteinExistence type="predicted"/>
<feature type="chain" id="PRO_5004767437" description="Secretion system C-terminal sorting domain-containing protein" evidence="1">
    <location>
        <begin position="23"/>
        <end position="912"/>
    </location>
</feature>
<accession>V8C9I9</accession>
<reference evidence="2 3" key="1">
    <citation type="submission" date="2013-10" db="EMBL/GenBank/DDBJ databases">
        <title>The Genome Sequence of Prevotella nigrescens CC14M.</title>
        <authorList>
            <consortium name="The Broad Institute Genomics Platform"/>
            <person name="Earl A."/>
            <person name="Allen-Vercoe E."/>
            <person name="Daigneault M."/>
            <person name="Young S.K."/>
            <person name="Zeng Q."/>
            <person name="Gargeya S."/>
            <person name="Fitzgerald M."/>
            <person name="Abouelleil A."/>
            <person name="Alvarado L."/>
            <person name="Chapman S.B."/>
            <person name="Gainer-Dewar J."/>
            <person name="Goldberg J."/>
            <person name="Griggs A."/>
            <person name="Gujja S."/>
            <person name="Hansen M."/>
            <person name="Howarth C."/>
            <person name="Imamovic A."/>
            <person name="Ireland A."/>
            <person name="Larimer J."/>
            <person name="McCowan C."/>
            <person name="Murphy C."/>
            <person name="Pearson M."/>
            <person name="Poon T.W."/>
            <person name="Priest M."/>
            <person name="Roberts A."/>
            <person name="Saif S."/>
            <person name="Shea T."/>
            <person name="Sykes S."/>
            <person name="Wortman J."/>
            <person name="Nusbaum C."/>
            <person name="Birren B."/>
        </authorList>
    </citation>
    <scope>NUCLEOTIDE SEQUENCE [LARGE SCALE GENOMIC DNA]</scope>
    <source>
        <strain evidence="2 3">CC14M</strain>
    </source>
</reference>
<dbReference type="EMBL" id="AZJH01000046">
    <property type="protein sequence ID" value="ETD23680.1"/>
    <property type="molecule type" value="Genomic_DNA"/>
</dbReference>
<protein>
    <recommendedName>
        <fullName evidence="4">Secretion system C-terminal sorting domain-containing protein</fullName>
    </recommendedName>
</protein>
<evidence type="ECO:0000256" key="1">
    <source>
        <dbReference type="SAM" id="SignalP"/>
    </source>
</evidence>
<name>V8C9I9_9BACT</name>
<evidence type="ECO:0000313" key="2">
    <source>
        <dbReference type="EMBL" id="ETD23680.1"/>
    </source>
</evidence>
<sequence length="912" mass="103166">MEKRFKFLFLLLCCLISSSAIAQQRLRNVSKQEAFSLVKDKFSGQDVDYYLCEDPVLKIEGENNFPDPSQSGTWTFFVDAEPMKGWEHDCYIVRVVKRIGEYQSPISQSTKFRLPPMGNFSPLEVKNRYGIKANQKPYVRKATLSNEAKSAAGHTYAVILSGGHNKYSNYERYWNDCSFVYQTLVNKYGVPKNNIAVVMSDGTNPAEDMRLTTGGYKSSPLDLDYDGRPDIKYAATRTNVRHILSGLSQKMTKDDHLFFYVIDHGGTRDNKNQSYICLWNGESLHDYELADWLLPFNQKSIYVNAVLGQCFSGGFIEELTKVGCVVAAASESDKSSYGCYDIPYDEFVYHWTSAINGKDAYGKLVASDVDNNNRVTMDEAFRYAKLKDRAPEHPQYKSNPISVGEDLAFNNLPEAVDLYIKDNDEDTGKEPNTSTDMFWNSPDIWVRNQQDGIKNQTHENPYFSKDHDIAYIYVRVRNRGKENYKNGQYLHVYWAKASTGFSTNAWQGEELYNGLVSGEHLRTETLTNINAGGEKIFMIRWLLPDKLMGTSDDNNTEKHHFCLLARITNSHLDDLKTGEHGLSKLQEIVDNQIKVLNSSKITQKNVSIISKESHTVNTTVFVRNIYKNNHKYSLEIRPHTPADKVLLSKARLKMEMSQPIYKAWEQGGYRAKGIAYTPSINPRKVEFKLWDSCLENICMNGSDFEKVMVNLEFKTPATYSGESYMFDLIQKDETGNIVGGETFIVEAPLHSHKGIEITPIDLGDGRYKLSTNWQETDQVLWTDAVGSDVGTGNNITVTPTLKNNKFFVTAISSQGEMAQENITLESKTGLKSISPIPVEDFIDIELYNPVKSGNAVLRISSLTQTGSILLSKHIPVDVKKIQLDASSLPSGIYVLTYSVDNQIVDSRKFSKK</sequence>